<proteinExistence type="predicted"/>
<dbReference type="GO" id="GO:0005576">
    <property type="term" value="C:extracellular region"/>
    <property type="evidence" value="ECO:0007669"/>
    <property type="project" value="UniProtKB-SubCell"/>
</dbReference>
<gene>
    <name evidence="6" type="ORF">EPR50_G00163470</name>
</gene>
<dbReference type="InterPro" id="IPR008983">
    <property type="entry name" value="Tumour_necrosis_fac-like_dom"/>
</dbReference>
<dbReference type="SUPFAM" id="SSF49842">
    <property type="entry name" value="TNF-like"/>
    <property type="match status" value="1"/>
</dbReference>
<dbReference type="AlphaFoldDB" id="A0A484CJA3"/>
<dbReference type="PANTHER" id="PTHR22923:SF116">
    <property type="entry name" value="C1Q DOMAIN-CONTAINING PROTEIN"/>
    <property type="match status" value="1"/>
</dbReference>
<sequence length="225" mass="23963">MSSTKICCVCVLVTGLCVTSLVGANPVELMPRQTAAKQQGAAVLFYVAYQGSLRDMEIDPIVFNQVVVNQGSAYDNDTGVFTAPVSGIYQYVFAAQLCRGNHNNVWYFMVNGERRTACHAQVSGGDTTLNTCYCMEELKKGDKVWVKQNVGSCAWASTISKTITFSGVLLASEGVSTLGGKYGSGSSCPLPSLGHKRDMVSSAVGRRASLSCVAVTLLLCCLLLD</sequence>
<dbReference type="EMBL" id="SCKG01000015">
    <property type="protein sequence ID" value="TDH03506.1"/>
    <property type="molecule type" value="Genomic_DNA"/>
</dbReference>
<feature type="signal peptide" evidence="4">
    <location>
        <begin position="1"/>
        <end position="24"/>
    </location>
</feature>
<evidence type="ECO:0000256" key="4">
    <source>
        <dbReference type="SAM" id="SignalP"/>
    </source>
</evidence>
<evidence type="ECO:0000256" key="1">
    <source>
        <dbReference type="ARBA" id="ARBA00004613"/>
    </source>
</evidence>
<dbReference type="STRING" id="8167.A0A484CJA3"/>
<dbReference type="InterPro" id="IPR050822">
    <property type="entry name" value="Cerebellin_Synaptic_Org"/>
</dbReference>
<dbReference type="Proteomes" id="UP000295070">
    <property type="component" value="Chromosome 15"/>
</dbReference>
<evidence type="ECO:0000256" key="3">
    <source>
        <dbReference type="ARBA" id="ARBA00022729"/>
    </source>
</evidence>
<dbReference type="InterPro" id="IPR001073">
    <property type="entry name" value="C1q_dom"/>
</dbReference>
<comment type="caution">
    <text evidence="6">The sequence shown here is derived from an EMBL/GenBank/DDBJ whole genome shotgun (WGS) entry which is preliminary data.</text>
</comment>
<feature type="domain" description="C1q" evidence="5">
    <location>
        <begin position="38"/>
        <end position="176"/>
    </location>
</feature>
<feature type="chain" id="PRO_5019792463" description="C1q domain-containing protein" evidence="4">
    <location>
        <begin position="25"/>
        <end position="225"/>
    </location>
</feature>
<evidence type="ECO:0000313" key="7">
    <source>
        <dbReference type="Proteomes" id="UP000295070"/>
    </source>
</evidence>
<dbReference type="Pfam" id="PF00386">
    <property type="entry name" value="C1q"/>
    <property type="match status" value="1"/>
</dbReference>
<evidence type="ECO:0000256" key="2">
    <source>
        <dbReference type="ARBA" id="ARBA00022525"/>
    </source>
</evidence>
<dbReference type="PRINTS" id="PR00007">
    <property type="entry name" value="COMPLEMNTC1Q"/>
</dbReference>
<dbReference type="PROSITE" id="PS50871">
    <property type="entry name" value="C1Q"/>
    <property type="match status" value="1"/>
</dbReference>
<dbReference type="Gene3D" id="2.60.120.40">
    <property type="match status" value="1"/>
</dbReference>
<keyword evidence="3 4" id="KW-0732">Signal</keyword>
<keyword evidence="2" id="KW-0964">Secreted</keyword>
<protein>
    <recommendedName>
        <fullName evidence="5">C1q domain-containing protein</fullName>
    </recommendedName>
</protein>
<dbReference type="SMART" id="SM00110">
    <property type="entry name" value="C1Q"/>
    <property type="match status" value="1"/>
</dbReference>
<comment type="subcellular location">
    <subcellularLocation>
        <location evidence="1">Secreted</location>
    </subcellularLocation>
</comment>
<accession>A0A484CJA3</accession>
<evidence type="ECO:0000259" key="5">
    <source>
        <dbReference type="PROSITE" id="PS50871"/>
    </source>
</evidence>
<name>A0A484CJA3_PERFV</name>
<evidence type="ECO:0000313" key="6">
    <source>
        <dbReference type="EMBL" id="TDH03506.1"/>
    </source>
</evidence>
<organism evidence="6 7">
    <name type="scientific">Perca flavescens</name>
    <name type="common">American yellow perch</name>
    <name type="synonym">Morone flavescens</name>
    <dbReference type="NCBI Taxonomy" id="8167"/>
    <lineage>
        <taxon>Eukaryota</taxon>
        <taxon>Metazoa</taxon>
        <taxon>Chordata</taxon>
        <taxon>Craniata</taxon>
        <taxon>Vertebrata</taxon>
        <taxon>Euteleostomi</taxon>
        <taxon>Actinopterygii</taxon>
        <taxon>Neopterygii</taxon>
        <taxon>Teleostei</taxon>
        <taxon>Neoteleostei</taxon>
        <taxon>Acanthomorphata</taxon>
        <taxon>Eupercaria</taxon>
        <taxon>Perciformes</taxon>
        <taxon>Percoidei</taxon>
        <taxon>Percidae</taxon>
        <taxon>Percinae</taxon>
        <taxon>Perca</taxon>
    </lineage>
</organism>
<dbReference type="PANTHER" id="PTHR22923">
    <property type="entry name" value="CEREBELLIN-RELATED"/>
    <property type="match status" value="1"/>
</dbReference>
<reference evidence="6 7" key="1">
    <citation type="submission" date="2019-01" db="EMBL/GenBank/DDBJ databases">
        <title>A chromosome-scale genome assembly of the yellow perch, Perca flavescens.</title>
        <authorList>
            <person name="Feron R."/>
            <person name="Morvezen R."/>
            <person name="Bestin A."/>
            <person name="Haffray P."/>
            <person name="Klopp C."/>
            <person name="Zahm M."/>
            <person name="Cabau C."/>
            <person name="Roques C."/>
            <person name="Donnadieu C."/>
            <person name="Bouchez O."/>
            <person name="Christie M."/>
            <person name="Larson W."/>
            <person name="Guiguen Y."/>
        </authorList>
    </citation>
    <scope>NUCLEOTIDE SEQUENCE [LARGE SCALE GENOMIC DNA]</scope>
    <source>
        <strain evidence="6">YP-PL-M2</strain>
        <tissue evidence="6">Blood</tissue>
    </source>
</reference>
<keyword evidence="7" id="KW-1185">Reference proteome</keyword>